<keyword evidence="1" id="KW-0812">Transmembrane</keyword>
<sequence length="495" mass="57448">MSTFKFKLYQQLEHKIKHLGTVMSSVYALFLGAVLLFLDFQINCSNYFSIHSLEIYSRLIPVSNILVSIIIGISLTTFSVIFVVMQLASSQFSPRILRHFLANDFRIQAFIGLFVGTIALCVLPQIMSVFYPNQPFLTTLLVGTFLAIRGLVWSYPSMITYLSINMNVSSITHHIKKEVVDEITILYSQKWEKGNDLTYEREQCLTNRNVLKIVSPFQSGYLESVDYALLKKGLLELKETNHWKEVYQKPVIGEFIMKDTTVLLQIVVDQVSEKQKETFQNLVSKAFKVNRFRSHTQDINFGVRKLVDIGIKAISPAVNDPTTCLNCIDQLGEIVKVLSERQFPSTDARELIKNNIHINEFNYDEFIDFCFDQIYQWGKEDPIIVKRILRTIRSILPTVQNPYHLKVLIQQVEEMELASIYNLENYQNRYLKISKEKLSTIEKELQGFREKALKQIEILRDLGFLEVYLSENQLDSQYVDESIIKTINYLNTYLK</sequence>
<proteinExistence type="predicted"/>
<dbReference type="AlphaFoldDB" id="A0AAI8CFU6"/>
<evidence type="ECO:0000313" key="3">
    <source>
        <dbReference type="Proteomes" id="UP000304840"/>
    </source>
</evidence>
<dbReference type="Proteomes" id="UP000304840">
    <property type="component" value="Chromosome"/>
</dbReference>
<keyword evidence="1" id="KW-1133">Transmembrane helix</keyword>
<dbReference type="InterPro" id="IPR018723">
    <property type="entry name" value="DUF2254_membrane"/>
</dbReference>
<evidence type="ECO:0000256" key="1">
    <source>
        <dbReference type="SAM" id="Phobius"/>
    </source>
</evidence>
<protein>
    <submittedName>
        <fullName evidence="2">DUF2254 domain-containing protein</fullName>
    </submittedName>
</protein>
<evidence type="ECO:0000313" key="2">
    <source>
        <dbReference type="EMBL" id="AMO19171.1"/>
    </source>
</evidence>
<keyword evidence="1" id="KW-0472">Membrane</keyword>
<dbReference type="RefSeq" id="WP_138424782.1">
    <property type="nucleotide sequence ID" value="NZ_CP010992.1"/>
</dbReference>
<accession>A0AAI8CFU6</accession>
<dbReference type="Pfam" id="PF10011">
    <property type="entry name" value="DUF2254"/>
    <property type="match status" value="1"/>
</dbReference>
<feature type="transmembrane region" description="Helical" evidence="1">
    <location>
        <begin position="136"/>
        <end position="156"/>
    </location>
</feature>
<name>A0AAI8CFU6_9FLAO</name>
<feature type="transmembrane region" description="Helical" evidence="1">
    <location>
        <begin position="62"/>
        <end position="88"/>
    </location>
</feature>
<reference evidence="3" key="1">
    <citation type="submission" date="2016-03" db="EMBL/GenBank/DDBJ databases">
        <title>Flavobacterium columnare strain B185, complete genome.</title>
        <authorList>
            <person name="Sundberg L.-R."/>
            <person name="Papponen P."/>
            <person name="Laanto E."/>
        </authorList>
    </citation>
    <scope>NUCLEOTIDE SEQUENCE [LARGE SCALE GENOMIC DNA]</scope>
    <source>
        <strain evidence="3">B185</strain>
    </source>
</reference>
<dbReference type="EMBL" id="CP010992">
    <property type="protein sequence ID" value="AMO19171.1"/>
    <property type="molecule type" value="Genomic_DNA"/>
</dbReference>
<feature type="transmembrane region" description="Helical" evidence="1">
    <location>
        <begin position="21"/>
        <end position="42"/>
    </location>
</feature>
<organism evidence="2 3">
    <name type="scientific">Flavobacterium columnare</name>
    <dbReference type="NCBI Taxonomy" id="996"/>
    <lineage>
        <taxon>Bacteria</taxon>
        <taxon>Pseudomonadati</taxon>
        <taxon>Bacteroidota</taxon>
        <taxon>Flavobacteriia</taxon>
        <taxon>Flavobacteriales</taxon>
        <taxon>Flavobacteriaceae</taxon>
        <taxon>Flavobacterium</taxon>
    </lineage>
</organism>
<reference evidence="2 3" key="2">
    <citation type="submission" date="2019-05" db="EMBL/GenBank/DDBJ databases">
        <authorList>
            <person name="Ravantti J.J."/>
        </authorList>
    </citation>
    <scope>NUCLEOTIDE SEQUENCE [LARGE SCALE GENOMIC DNA]</scope>
    <source>
        <strain evidence="2 3">B185</strain>
    </source>
</reference>
<gene>
    <name evidence="2" type="ORF">UN65_01300</name>
</gene>
<feature type="transmembrane region" description="Helical" evidence="1">
    <location>
        <begin position="109"/>
        <end position="130"/>
    </location>
</feature>